<gene>
    <name evidence="1" type="ORF">DA73_0236785</name>
</gene>
<evidence type="ECO:0000313" key="1">
    <source>
        <dbReference type="EMBL" id="KIE06828.1"/>
    </source>
</evidence>
<dbReference type="EMBL" id="JHEG02000059">
    <property type="protein sequence ID" value="KIE06828.1"/>
    <property type="molecule type" value="Genomic_DNA"/>
</dbReference>
<dbReference type="STRING" id="1479485.DA73_0236785"/>
<dbReference type="AlphaFoldDB" id="A0A0C1QSI6"/>
<proteinExistence type="predicted"/>
<accession>A0A0C1QSI6</accession>
<comment type="caution">
    <text evidence="1">The sequence shown here is derived from an EMBL/GenBank/DDBJ whole genome shotgun (WGS) entry which is preliminary data.</text>
</comment>
<organism evidence="1">
    <name type="scientific">Tolypothrix bouteillei VB521301</name>
    <dbReference type="NCBI Taxonomy" id="1479485"/>
    <lineage>
        <taxon>Bacteria</taxon>
        <taxon>Bacillati</taxon>
        <taxon>Cyanobacteriota</taxon>
        <taxon>Cyanophyceae</taxon>
        <taxon>Nostocales</taxon>
        <taxon>Tolypothrichaceae</taxon>
        <taxon>Tolypothrix</taxon>
    </lineage>
</organism>
<sequence length="213" mass="24752">MYCYIWNPYIVKGHRYTIEFVLTELEEDSIFIGTKNFFETLLKDMGIEGEVVNWLLKPYRSNYYTDYLGEADWHDVWQIVWKARVVTVEEISTFLEWEETYIESEAIDESASLSHTITDTATIGCLIVADFKSLATLIKTTKAIANANFSEIQHKYSVSPPIFNYSLSKKYKQLQIDIGQFQSDFFLQGADYAEQILEICKQAGGTVNYQERY</sequence>
<protein>
    <submittedName>
        <fullName evidence="1">Uncharacterized protein</fullName>
    </submittedName>
</protein>
<reference evidence="1" key="1">
    <citation type="journal article" date="2015" name="Genome Announc.">
        <title>Draft Genome Sequence of Tolypothrix boutellei Strain VB521301.</title>
        <authorList>
            <person name="Chandrababunaidu M.M."/>
            <person name="Singh D."/>
            <person name="Sen D."/>
            <person name="Bhan S."/>
            <person name="Das S."/>
            <person name="Gupta A."/>
            <person name="Adhikary S.P."/>
            <person name="Tripathy S."/>
        </authorList>
    </citation>
    <scope>NUCLEOTIDE SEQUENCE</scope>
    <source>
        <strain evidence="1">VB521301</strain>
    </source>
</reference>
<name>A0A0C1QSI6_9CYAN</name>